<dbReference type="OrthoDB" id="2118070at2759"/>
<evidence type="ECO:0000256" key="7">
    <source>
        <dbReference type="ARBA" id="ARBA00022989"/>
    </source>
</evidence>
<accession>A0A0S4KI26</accession>
<keyword evidence="3" id="KW-0813">Transport</keyword>
<dbReference type="Gene3D" id="3.40.50.300">
    <property type="entry name" value="P-loop containing nucleotide triphosphate hydrolases"/>
    <property type="match status" value="2"/>
</dbReference>
<dbReference type="Pfam" id="PF12698">
    <property type="entry name" value="ABC2_membrane_3"/>
    <property type="match status" value="1"/>
</dbReference>
<evidence type="ECO:0000256" key="2">
    <source>
        <dbReference type="ARBA" id="ARBA00008869"/>
    </source>
</evidence>
<keyword evidence="7 9" id="KW-1133">Transmembrane helix</keyword>
<feature type="transmembrane region" description="Helical" evidence="9">
    <location>
        <begin position="895"/>
        <end position="914"/>
    </location>
</feature>
<feature type="transmembrane region" description="Helical" evidence="9">
    <location>
        <begin position="1147"/>
        <end position="1173"/>
    </location>
</feature>
<comment type="similarity">
    <text evidence="2">Belongs to the ABC transporter superfamily. ABCA family.</text>
</comment>
<name>A0A0S4KI26_BODSA</name>
<dbReference type="EMBL" id="CYKH01000378">
    <property type="protein sequence ID" value="CUI13470.1"/>
    <property type="molecule type" value="Genomic_DNA"/>
</dbReference>
<dbReference type="GO" id="GO:0140359">
    <property type="term" value="F:ABC-type transporter activity"/>
    <property type="evidence" value="ECO:0007669"/>
    <property type="project" value="InterPro"/>
</dbReference>
<protein>
    <submittedName>
        <fullName evidence="11">ABC transporter, putative</fullName>
    </submittedName>
</protein>
<dbReference type="Pfam" id="PF00005">
    <property type="entry name" value="ABC_tran"/>
    <property type="match status" value="2"/>
</dbReference>
<feature type="transmembrane region" description="Helical" evidence="9">
    <location>
        <begin position="367"/>
        <end position="386"/>
    </location>
</feature>
<dbReference type="PROSITE" id="PS00211">
    <property type="entry name" value="ABC_TRANSPORTER_1"/>
    <property type="match status" value="2"/>
</dbReference>
<dbReference type="Proteomes" id="UP000051952">
    <property type="component" value="Unassembled WGS sequence"/>
</dbReference>
<feature type="transmembrane region" description="Helical" evidence="9">
    <location>
        <begin position="1102"/>
        <end position="1127"/>
    </location>
</feature>
<keyword evidence="4 9" id="KW-0812">Transmembrane</keyword>
<dbReference type="InterPro" id="IPR017871">
    <property type="entry name" value="ABC_transporter-like_CS"/>
</dbReference>
<keyword evidence="8 9" id="KW-0472">Membrane</keyword>
<evidence type="ECO:0000256" key="1">
    <source>
        <dbReference type="ARBA" id="ARBA00004141"/>
    </source>
</evidence>
<evidence type="ECO:0000256" key="5">
    <source>
        <dbReference type="ARBA" id="ARBA00022741"/>
    </source>
</evidence>
<evidence type="ECO:0000256" key="8">
    <source>
        <dbReference type="ARBA" id="ARBA00023136"/>
    </source>
</evidence>
<dbReference type="PANTHER" id="PTHR19229">
    <property type="entry name" value="ATP-BINDING CASSETTE TRANSPORTER SUBFAMILY A ABCA"/>
    <property type="match status" value="1"/>
</dbReference>
<evidence type="ECO:0000256" key="3">
    <source>
        <dbReference type="ARBA" id="ARBA00022448"/>
    </source>
</evidence>
<gene>
    <name evidence="11" type="ORF">BSAL_64720</name>
</gene>
<evidence type="ECO:0000256" key="4">
    <source>
        <dbReference type="ARBA" id="ARBA00022692"/>
    </source>
</evidence>
<feature type="domain" description="ABC transporter" evidence="10">
    <location>
        <begin position="1378"/>
        <end position="1631"/>
    </location>
</feature>
<dbReference type="SUPFAM" id="SSF52540">
    <property type="entry name" value="P-loop containing nucleoside triphosphate hydrolases"/>
    <property type="match status" value="2"/>
</dbReference>
<dbReference type="VEuPathDB" id="TriTrypDB:BSAL_64720"/>
<feature type="transmembrane region" description="Helical" evidence="9">
    <location>
        <begin position="1213"/>
        <end position="1235"/>
    </location>
</feature>
<dbReference type="FunFam" id="3.40.50.300:FF:000335">
    <property type="entry name" value="ATP binding cassette subfamily A member 5"/>
    <property type="match status" value="1"/>
</dbReference>
<feature type="transmembrane region" description="Helical" evidence="9">
    <location>
        <begin position="1283"/>
        <end position="1302"/>
    </location>
</feature>
<dbReference type="InterPro" id="IPR003439">
    <property type="entry name" value="ABC_transporter-like_ATP-bd"/>
</dbReference>
<dbReference type="InterPro" id="IPR003593">
    <property type="entry name" value="AAA+_ATPase"/>
</dbReference>
<dbReference type="InterPro" id="IPR026082">
    <property type="entry name" value="ABCA"/>
</dbReference>
<feature type="transmembrane region" description="Helical" evidence="9">
    <location>
        <begin position="303"/>
        <end position="326"/>
    </location>
</feature>
<keyword evidence="5" id="KW-0547">Nucleotide-binding</keyword>
<keyword evidence="12" id="KW-1185">Reference proteome</keyword>
<dbReference type="PROSITE" id="PS50893">
    <property type="entry name" value="ABC_TRANSPORTER_2"/>
    <property type="match status" value="2"/>
</dbReference>
<proteinExistence type="inferred from homology"/>
<dbReference type="GO" id="GO:0016887">
    <property type="term" value="F:ATP hydrolysis activity"/>
    <property type="evidence" value="ECO:0007669"/>
    <property type="project" value="InterPro"/>
</dbReference>
<evidence type="ECO:0000256" key="9">
    <source>
        <dbReference type="SAM" id="Phobius"/>
    </source>
</evidence>
<organism evidence="11 12">
    <name type="scientific">Bodo saltans</name>
    <name type="common">Flagellated protozoan</name>
    <dbReference type="NCBI Taxonomy" id="75058"/>
    <lineage>
        <taxon>Eukaryota</taxon>
        <taxon>Discoba</taxon>
        <taxon>Euglenozoa</taxon>
        <taxon>Kinetoplastea</taxon>
        <taxon>Metakinetoplastina</taxon>
        <taxon>Eubodonida</taxon>
        <taxon>Bodonidae</taxon>
        <taxon>Bodo</taxon>
    </lineage>
</organism>
<evidence type="ECO:0000313" key="12">
    <source>
        <dbReference type="Proteomes" id="UP000051952"/>
    </source>
</evidence>
<keyword evidence="6" id="KW-0067">ATP-binding</keyword>
<feature type="transmembrane region" description="Helical" evidence="9">
    <location>
        <begin position="338"/>
        <end position="355"/>
    </location>
</feature>
<feature type="transmembrane region" description="Helical" evidence="9">
    <location>
        <begin position="69"/>
        <end position="88"/>
    </location>
</feature>
<sequence length="1631" mass="180013">MKDRISTLLARLPADGGAVPTPFPTSSEEGVPCGASTKISMPRRRIMAMQIKALMKKDFQVMQVHRGMLILELVYPLIVGTLVCFFVLGGQSDLKSKRYSPRTTCDSNHYGAFAPHAFPNADMFNVSNGWIDKPNERLMVSCGALHNNRVFNGTEWIRTMYNFDTAKSMLDGYNNYVSSLSPPPTDTNDYRLGALMYFKNFSDPYQAVTVYETQQATFSLDAILLGNALENIWNGFPTVNVKPKQTPLPLWFVFRQWFATLGSMLLATSFFPMTIIMAGRLVDEKKANVREHLRVTGVSSTAYLLAAFFVTMLRAGFVSMFMIIIIGSFNIVSWSSLLQMWLALVSYGCSLAGFAQIMHALVSHHAVSIEVVSYFVVVPTFAAFISGEQAPLLAFLFSPSAFICAVAQLLNNVTELKITPSGCIACLVWQMVFYSAVAQYLYTINRGEFGVPRPALFPLHDLIAFIRRGINKQQARTKKASEGSPLLRDPSHGRDRIVIENLVKVFGNKFDRPAVNNLSVRIREREIFALLGHSGAGKTTTISMLIGMLTSTSYDAAEVMGYDLNEHFDAIQQYIGICPQFDVLFDDLSARQHLELYAAVKGRKSVDGDALLRRLMLPLDDQKSSTFSGGMKRRLSVGNALVGDSPIIFLDEPTSGLDPVSRRQLRELLREEKNERGKTIVLTTHCMEEADDLGDRIAIMSRGRLYCCDTSANLKATYGVGYHLTFHKKTIVGNHGAAPCTRESGEDSHAAFDKSGACEILSRYAPNWTLQQESLCDVTFLLPQTSLPSFGPMLQELEERLDRLGYLSYSVAMNALEDVFVNISEREVASAVAAAGADVVVDTATLNTDISTFSGVPMETLFREAAEVKMISKLFFQTWAVYLQKFLIFFRSMRLIISGIVIPIILVGSLAALIPDFKNKNFNSNLNHDGTHHRIAIYQTSNTWSPALNDLLVTFAAKYLEYETAIGRAGPTISLEKVSGLQFSAGEFLIGASLFTTPLMHIGFHDDCLEEMVAPNTPSASYTFFYEKSYDPLYLVPFQALMGASIEEVWRRHNNDARPVSLPVVIPVRIIPTLNMTATTVTPSAHGPHPSGKGSSSNESQFLLISLGVLIGCNIAWFAASSIQIVADELNRKIYHTLLLHGLSPTAYWVGTFLFDMSTGGSIVAAYIIGAFYRGGAQTEIMVHQCFVMLLTLSFSVMLAYSLVLVLPNLKPITYTHMICVLILMDMIPLIALALYRSTNNVLATPARLQFTTPAACLIYAVMDSPSYPASSKWSREKGGTWRTTYMSLLMWNGATVCVMLYKMYNFGPYTFVFRRNNNAQTPPQRSQGHAAPGEYPSASVLMNAEGTGDMLVADPDVLAEENRVTNSSPTENMAATVHLRKVYDSANRGKSAIFSLFGPKCEKVAVDDLTIGIGAGECFGLLGPSGAGKTTTINMMTRETRPTGGFVDFSYAHQTSKKVGGCFGNMDGAAYQAERLGVCHQGDTLWETLSAAEHLRLYLRIRLCGAYSERELAQYIESTVRKVGLEEAGAKQAGTYSGGMKRKLAVAIAMCTGARTMFLDEPSTGMDVYARRALWRSIREALQQRDRCVLLTTHSMEEADAVCDRIGIMTKKKKMYTGARTVFLDEPSTG</sequence>
<feature type="transmembrane region" description="Helical" evidence="9">
    <location>
        <begin position="422"/>
        <end position="442"/>
    </location>
</feature>
<dbReference type="SMART" id="SM00382">
    <property type="entry name" value="AAA"/>
    <property type="match status" value="2"/>
</dbReference>
<dbReference type="InterPro" id="IPR013525">
    <property type="entry name" value="ABC2_TM"/>
</dbReference>
<dbReference type="CDD" id="cd03263">
    <property type="entry name" value="ABC_subfamily_A"/>
    <property type="match status" value="2"/>
</dbReference>
<feature type="non-terminal residue" evidence="11">
    <location>
        <position position="1631"/>
    </location>
</feature>
<evidence type="ECO:0000259" key="10">
    <source>
        <dbReference type="PROSITE" id="PS50893"/>
    </source>
</evidence>
<feature type="transmembrane region" description="Helical" evidence="9">
    <location>
        <begin position="257"/>
        <end position="282"/>
    </location>
</feature>
<dbReference type="InterPro" id="IPR027417">
    <property type="entry name" value="P-loop_NTPase"/>
</dbReference>
<dbReference type="GO" id="GO:0005524">
    <property type="term" value="F:ATP binding"/>
    <property type="evidence" value="ECO:0007669"/>
    <property type="project" value="UniProtKB-KW"/>
</dbReference>
<feature type="domain" description="ABC transporter" evidence="10">
    <location>
        <begin position="497"/>
        <end position="727"/>
    </location>
</feature>
<comment type="subcellular location">
    <subcellularLocation>
        <location evidence="1">Membrane</location>
        <topology evidence="1">Multi-pass membrane protein</topology>
    </subcellularLocation>
</comment>
<evidence type="ECO:0000313" key="11">
    <source>
        <dbReference type="EMBL" id="CUI13470.1"/>
    </source>
</evidence>
<evidence type="ECO:0000256" key="6">
    <source>
        <dbReference type="ARBA" id="ARBA00022840"/>
    </source>
</evidence>
<feature type="transmembrane region" description="Helical" evidence="9">
    <location>
        <begin position="392"/>
        <end position="410"/>
    </location>
</feature>
<reference evidence="12" key="1">
    <citation type="submission" date="2015-09" db="EMBL/GenBank/DDBJ databases">
        <authorList>
            <consortium name="Pathogen Informatics"/>
        </authorList>
    </citation>
    <scope>NUCLEOTIDE SEQUENCE [LARGE SCALE GENOMIC DNA]</scope>
    <source>
        <strain evidence="12">Lake Konstanz</strain>
    </source>
</reference>
<feature type="transmembrane region" description="Helical" evidence="9">
    <location>
        <begin position="1185"/>
        <end position="1207"/>
    </location>
</feature>
<dbReference type="GO" id="GO:0016020">
    <property type="term" value="C:membrane"/>
    <property type="evidence" value="ECO:0007669"/>
    <property type="project" value="UniProtKB-SubCell"/>
</dbReference>